<dbReference type="EC" id="4.2.2.n1" evidence="2"/>
<evidence type="ECO:0000256" key="2">
    <source>
        <dbReference type="ARBA" id="ARBA00012587"/>
    </source>
</evidence>
<organism evidence="7 8">
    <name type="scientific">Kordiimonas sediminis</name>
    <dbReference type="NCBI Taxonomy" id="1735581"/>
    <lineage>
        <taxon>Bacteria</taxon>
        <taxon>Pseudomonadati</taxon>
        <taxon>Pseudomonadota</taxon>
        <taxon>Alphaproteobacteria</taxon>
        <taxon>Kordiimonadales</taxon>
        <taxon>Kordiimonadaceae</taxon>
        <taxon>Kordiimonas</taxon>
    </lineage>
</organism>
<dbReference type="GO" id="GO:0009254">
    <property type="term" value="P:peptidoglycan turnover"/>
    <property type="evidence" value="ECO:0007669"/>
    <property type="project" value="InterPro"/>
</dbReference>
<dbReference type="PANTHER" id="PTHR30124">
    <property type="entry name" value="MEMBRANE-BOUND LYTIC MUREIN TRANSGLYCOSYLASE A"/>
    <property type="match status" value="1"/>
</dbReference>
<dbReference type="GO" id="GO:0019867">
    <property type="term" value="C:outer membrane"/>
    <property type="evidence" value="ECO:0007669"/>
    <property type="project" value="InterPro"/>
</dbReference>
<comment type="caution">
    <text evidence="7">The sequence shown here is derived from an EMBL/GenBank/DDBJ whole genome shotgun (WGS) entry which is preliminary data.</text>
</comment>
<dbReference type="GO" id="GO:0071555">
    <property type="term" value="P:cell wall organization"/>
    <property type="evidence" value="ECO:0007669"/>
    <property type="project" value="UniProtKB-KW"/>
</dbReference>
<dbReference type="InterPro" id="IPR005300">
    <property type="entry name" value="MltA_B"/>
</dbReference>
<feature type="domain" description="Lytic transglycosylase MltA" evidence="6">
    <location>
        <begin position="134"/>
        <end position="291"/>
    </location>
</feature>
<dbReference type="Proteomes" id="UP000630923">
    <property type="component" value="Unassembled WGS sequence"/>
</dbReference>
<evidence type="ECO:0000256" key="3">
    <source>
        <dbReference type="ARBA" id="ARBA00023239"/>
    </source>
</evidence>
<dbReference type="GO" id="GO:0009253">
    <property type="term" value="P:peptidoglycan catabolic process"/>
    <property type="evidence" value="ECO:0007669"/>
    <property type="project" value="TreeGrafter"/>
</dbReference>
<dbReference type="SUPFAM" id="SSF50685">
    <property type="entry name" value="Barwin-like endoglucanases"/>
    <property type="match status" value="1"/>
</dbReference>
<evidence type="ECO:0000313" key="8">
    <source>
        <dbReference type="Proteomes" id="UP000630923"/>
    </source>
</evidence>
<evidence type="ECO:0000256" key="5">
    <source>
        <dbReference type="ARBA" id="ARBA00030918"/>
    </source>
</evidence>
<dbReference type="Gene3D" id="2.40.240.50">
    <property type="entry name" value="Barwin-like endoglucanases"/>
    <property type="match status" value="1"/>
</dbReference>
<sequence length="414" mass="44464">MKTSLKFSLGILILVALPMWGALLLVPGKPDRLTFTPGEFADLPGWNDGEVAGALAALEKTCAKLRSLPPGRSLPGADIGGTAGDWIGVCDLLPTGDGVSEAAARHYFENNFQPLAVSIGDRSTGTFTGYYEPLLKGSPVKTDEYSTPILGKPDDLVMVDLGQFRDDLKGRRVAGSVQNGRLVPYADRATIADGALADRAQPLLYVDSPVDAFFLHIQGSGRVRMPDGRLQMVGYAAQNGHAYTSVGRVLIQSGAIARENMSMQAIRSWFQANPDRAHDIMNKNRSYVFFRFLEGTDGPYGSANVPLTAGHSLAVDRSHLSLHTPMWLAATYPDPDRAFAPSDKKDADSSGQLPLRRMMVAQDTGGAIAGEIRGDVFWGFGDRAEEIAGRMANQGSYWVLLPKPLAAQKTANAG</sequence>
<dbReference type="PANTHER" id="PTHR30124:SF0">
    <property type="entry name" value="MEMBRANE-BOUND LYTIC MUREIN TRANSGLYCOSYLASE A"/>
    <property type="match status" value="1"/>
</dbReference>
<dbReference type="Pfam" id="PF03562">
    <property type="entry name" value="MltA"/>
    <property type="match status" value="1"/>
</dbReference>
<keyword evidence="4" id="KW-0961">Cell wall biogenesis/degradation</keyword>
<dbReference type="InterPro" id="IPR026044">
    <property type="entry name" value="MltA"/>
</dbReference>
<dbReference type="PIRSF" id="PIRSF019422">
    <property type="entry name" value="MltA"/>
    <property type="match status" value="1"/>
</dbReference>
<dbReference type="RefSeq" id="WP_229819123.1">
    <property type="nucleotide sequence ID" value="NZ_BNCI01000001.1"/>
</dbReference>
<reference evidence="7" key="1">
    <citation type="journal article" date="2014" name="Int. J. Syst. Evol. Microbiol.">
        <title>Complete genome sequence of Corynebacterium casei LMG S-19264T (=DSM 44701T), isolated from a smear-ripened cheese.</title>
        <authorList>
            <consortium name="US DOE Joint Genome Institute (JGI-PGF)"/>
            <person name="Walter F."/>
            <person name="Albersmeier A."/>
            <person name="Kalinowski J."/>
            <person name="Ruckert C."/>
        </authorList>
    </citation>
    <scope>NUCLEOTIDE SEQUENCE</scope>
    <source>
        <strain evidence="7">KCTC 42590</strain>
    </source>
</reference>
<keyword evidence="8" id="KW-1185">Reference proteome</keyword>
<dbReference type="Gene3D" id="2.40.40.10">
    <property type="entry name" value="RlpA-like domain"/>
    <property type="match status" value="1"/>
</dbReference>
<dbReference type="InterPro" id="IPR010611">
    <property type="entry name" value="3D_dom"/>
</dbReference>
<dbReference type="CDD" id="cd14485">
    <property type="entry name" value="mltA_like_LT_A"/>
    <property type="match status" value="1"/>
</dbReference>
<name>A0A919AMK7_9PROT</name>
<protein>
    <recommendedName>
        <fullName evidence="2">peptidoglycan lytic exotransglycosylase</fullName>
        <ecNumber evidence="2">4.2.2.n1</ecNumber>
    </recommendedName>
    <alternativeName>
        <fullName evidence="5">Murein hydrolase A</fullName>
    </alternativeName>
</protein>
<accession>A0A919AMK7</accession>
<evidence type="ECO:0000313" key="7">
    <source>
        <dbReference type="EMBL" id="GHF15262.1"/>
    </source>
</evidence>
<dbReference type="AlphaFoldDB" id="A0A919AMK7"/>
<dbReference type="EMBL" id="BNCI01000001">
    <property type="protein sequence ID" value="GHF15262.1"/>
    <property type="molecule type" value="Genomic_DNA"/>
</dbReference>
<evidence type="ECO:0000256" key="4">
    <source>
        <dbReference type="ARBA" id="ARBA00023316"/>
    </source>
</evidence>
<proteinExistence type="predicted"/>
<dbReference type="GO" id="GO:0004553">
    <property type="term" value="F:hydrolase activity, hydrolyzing O-glycosyl compounds"/>
    <property type="evidence" value="ECO:0007669"/>
    <property type="project" value="InterPro"/>
</dbReference>
<dbReference type="Pfam" id="PF06725">
    <property type="entry name" value="3D"/>
    <property type="match status" value="1"/>
</dbReference>
<comment type="catalytic activity">
    <reaction evidence="1">
        <text>Exolytic cleavage of the (1-&gt;4)-beta-glycosidic linkage between N-acetylmuramic acid (MurNAc) and N-acetylglucosamine (GlcNAc) residues in peptidoglycan, from either the reducing or the non-reducing ends of the peptidoglycan chains, with concomitant formation of a 1,6-anhydrobond in the MurNAc residue.</text>
        <dbReference type="EC" id="4.2.2.n1"/>
    </reaction>
</comment>
<keyword evidence="3" id="KW-0456">Lyase</keyword>
<evidence type="ECO:0000256" key="1">
    <source>
        <dbReference type="ARBA" id="ARBA00001420"/>
    </source>
</evidence>
<reference evidence="7" key="2">
    <citation type="submission" date="2020-09" db="EMBL/GenBank/DDBJ databases">
        <authorList>
            <person name="Sun Q."/>
            <person name="Kim S."/>
        </authorList>
    </citation>
    <scope>NUCLEOTIDE SEQUENCE</scope>
    <source>
        <strain evidence="7">KCTC 42590</strain>
    </source>
</reference>
<dbReference type="SMART" id="SM00925">
    <property type="entry name" value="MltA"/>
    <property type="match status" value="1"/>
</dbReference>
<gene>
    <name evidence="7" type="ORF">GCM10017044_06750</name>
</gene>
<dbReference type="GO" id="GO:0008933">
    <property type="term" value="F:peptidoglycan lytic transglycosylase activity"/>
    <property type="evidence" value="ECO:0007669"/>
    <property type="project" value="TreeGrafter"/>
</dbReference>
<evidence type="ECO:0000259" key="6">
    <source>
        <dbReference type="SMART" id="SM00925"/>
    </source>
</evidence>
<dbReference type="InterPro" id="IPR036908">
    <property type="entry name" value="RlpA-like_sf"/>
</dbReference>
<dbReference type="CDD" id="cd14668">
    <property type="entry name" value="mlta_B"/>
    <property type="match status" value="1"/>
</dbReference>